<name>A0ABV5AB81_9BACL</name>
<keyword evidence="5 7" id="KW-1133">Transmembrane helix</keyword>
<dbReference type="InterPro" id="IPR000515">
    <property type="entry name" value="MetI-like"/>
</dbReference>
<keyword evidence="6 7" id="KW-0472">Membrane</keyword>
<evidence type="ECO:0000256" key="4">
    <source>
        <dbReference type="ARBA" id="ARBA00022692"/>
    </source>
</evidence>
<feature type="transmembrane region" description="Helical" evidence="7">
    <location>
        <begin position="25"/>
        <end position="46"/>
    </location>
</feature>
<evidence type="ECO:0000313" key="10">
    <source>
        <dbReference type="Proteomes" id="UP001579974"/>
    </source>
</evidence>
<feature type="transmembrane region" description="Helical" evidence="7">
    <location>
        <begin position="200"/>
        <end position="222"/>
    </location>
</feature>
<feature type="domain" description="ABC transmembrane type-1" evidence="8">
    <location>
        <begin position="88"/>
        <end position="279"/>
    </location>
</feature>
<evidence type="ECO:0000313" key="9">
    <source>
        <dbReference type="EMBL" id="MFB5189515.1"/>
    </source>
</evidence>
<organism evidence="9 10">
    <name type="scientific">Alicyclobacillus fastidiosus</name>
    <dbReference type="NCBI Taxonomy" id="392011"/>
    <lineage>
        <taxon>Bacteria</taxon>
        <taxon>Bacillati</taxon>
        <taxon>Bacillota</taxon>
        <taxon>Bacilli</taxon>
        <taxon>Bacillales</taxon>
        <taxon>Alicyclobacillaceae</taxon>
        <taxon>Alicyclobacillus</taxon>
    </lineage>
</organism>
<dbReference type="PROSITE" id="PS50928">
    <property type="entry name" value="ABC_TM1"/>
    <property type="match status" value="1"/>
</dbReference>
<dbReference type="PANTHER" id="PTHR43744">
    <property type="entry name" value="ABC TRANSPORTER PERMEASE PROTEIN MG189-RELATED-RELATED"/>
    <property type="match status" value="1"/>
</dbReference>
<comment type="similarity">
    <text evidence="7">Belongs to the binding-protein-dependent transport system permease family.</text>
</comment>
<dbReference type="SUPFAM" id="SSF161098">
    <property type="entry name" value="MetI-like"/>
    <property type="match status" value="1"/>
</dbReference>
<evidence type="ECO:0000256" key="5">
    <source>
        <dbReference type="ARBA" id="ARBA00022989"/>
    </source>
</evidence>
<evidence type="ECO:0000256" key="6">
    <source>
        <dbReference type="ARBA" id="ARBA00023136"/>
    </source>
</evidence>
<dbReference type="InterPro" id="IPR035906">
    <property type="entry name" value="MetI-like_sf"/>
</dbReference>
<dbReference type="Gene3D" id="1.10.3720.10">
    <property type="entry name" value="MetI-like"/>
    <property type="match status" value="1"/>
</dbReference>
<evidence type="ECO:0000256" key="1">
    <source>
        <dbReference type="ARBA" id="ARBA00004651"/>
    </source>
</evidence>
<evidence type="ECO:0000259" key="8">
    <source>
        <dbReference type="PROSITE" id="PS50928"/>
    </source>
</evidence>
<evidence type="ECO:0000256" key="2">
    <source>
        <dbReference type="ARBA" id="ARBA00022448"/>
    </source>
</evidence>
<accession>A0ABV5AB81</accession>
<reference evidence="9 10" key="1">
    <citation type="journal article" date="2024" name="Int. J. Mol. Sci.">
        <title>Exploration of Alicyclobacillus spp. Genome in Search of Antibiotic Resistance.</title>
        <authorList>
            <person name="Bucka-Kolendo J."/>
            <person name="Kiousi D.E."/>
            <person name="Dekowska A."/>
            <person name="Mikolajczuk-Szczyrba A."/>
            <person name="Karadedos D.M."/>
            <person name="Michael P."/>
            <person name="Galanis A."/>
            <person name="Sokolowska B."/>
        </authorList>
    </citation>
    <scope>NUCLEOTIDE SEQUENCE [LARGE SCALE GENOMIC DNA]</scope>
    <source>
        <strain evidence="9 10">KKP 3000</strain>
    </source>
</reference>
<dbReference type="Pfam" id="PF00528">
    <property type="entry name" value="BPD_transp_1"/>
    <property type="match status" value="1"/>
</dbReference>
<dbReference type="CDD" id="cd06261">
    <property type="entry name" value="TM_PBP2"/>
    <property type="match status" value="1"/>
</dbReference>
<feature type="transmembrane region" description="Helical" evidence="7">
    <location>
        <begin position="258"/>
        <end position="278"/>
    </location>
</feature>
<dbReference type="PANTHER" id="PTHR43744:SF12">
    <property type="entry name" value="ABC TRANSPORTER PERMEASE PROTEIN MG189-RELATED"/>
    <property type="match status" value="1"/>
</dbReference>
<dbReference type="RefSeq" id="WP_275475422.1">
    <property type="nucleotide sequence ID" value="NZ_CP162940.1"/>
</dbReference>
<evidence type="ECO:0000256" key="3">
    <source>
        <dbReference type="ARBA" id="ARBA00022475"/>
    </source>
</evidence>
<gene>
    <name evidence="9" type="ORF">KKP3000_002787</name>
</gene>
<keyword evidence="3" id="KW-1003">Cell membrane</keyword>
<feature type="transmembrane region" description="Helical" evidence="7">
    <location>
        <begin position="159"/>
        <end position="179"/>
    </location>
</feature>
<dbReference type="EMBL" id="JBDXSU010000003">
    <property type="protein sequence ID" value="MFB5189515.1"/>
    <property type="molecule type" value="Genomic_DNA"/>
</dbReference>
<evidence type="ECO:0000256" key="7">
    <source>
        <dbReference type="RuleBase" id="RU363032"/>
    </source>
</evidence>
<protein>
    <submittedName>
        <fullName evidence="9">Carbohydrate ABC transporter permease</fullName>
    </submittedName>
</protein>
<keyword evidence="10" id="KW-1185">Reference proteome</keyword>
<feature type="transmembrane region" description="Helical" evidence="7">
    <location>
        <begin position="123"/>
        <end position="147"/>
    </location>
</feature>
<proteinExistence type="inferred from homology"/>
<comment type="caution">
    <text evidence="9">The sequence shown here is derived from an EMBL/GenBank/DDBJ whole genome shotgun (WGS) entry which is preliminary data.</text>
</comment>
<feature type="transmembrane region" description="Helical" evidence="7">
    <location>
        <begin position="92"/>
        <end position="114"/>
    </location>
</feature>
<dbReference type="Proteomes" id="UP001579974">
    <property type="component" value="Unassembled WGS sequence"/>
</dbReference>
<keyword evidence="2 7" id="KW-0813">Transport</keyword>
<keyword evidence="4 7" id="KW-0812">Transmembrane</keyword>
<comment type="subcellular location">
    <subcellularLocation>
        <location evidence="1 7">Cell membrane</location>
        <topology evidence="1 7">Multi-pass membrane protein</topology>
    </subcellularLocation>
</comment>
<sequence length="293" mass="32801">MMVTDVAHTNANVGLKTRRRRRPTWYNVVFSLMGIIWLIIAFYPVFYMLMTSLRSQQGYLLGIPWLPSLHPTFENYGTVVQAGFAHYFLNSLIVSVCSVALIIACSLLCAYVVVRSRNRIVRIIFDVFLVGLALPIQAAIIPIYVLITKMGLYDTLLGLILPSVAFGLPLTLLILVNFVRDIPNELYESMGLEGASDFRLLRHLVIPLALPALISVSIYDFVQAWNNFLFPLVLTQSDSSRVMPMAIVSFQGQYTMNVPVTMAAVLLSALPLILAYIFGRRYLLRGMLAGFGK</sequence>